<dbReference type="EMBL" id="JACDQQ010002011">
    <property type="protein sequence ID" value="MBA0087453.1"/>
    <property type="molecule type" value="Genomic_DNA"/>
</dbReference>
<keyword evidence="2" id="KW-1185">Reference proteome</keyword>
<gene>
    <name evidence="1" type="ORF">HRJ53_20910</name>
</gene>
<dbReference type="PROSITE" id="PS51257">
    <property type="entry name" value="PROKAR_LIPOPROTEIN"/>
    <property type="match status" value="1"/>
</dbReference>
<organism evidence="1 2">
    <name type="scientific">Candidatus Acidiferrum panamense</name>
    <dbReference type="NCBI Taxonomy" id="2741543"/>
    <lineage>
        <taxon>Bacteria</taxon>
        <taxon>Pseudomonadati</taxon>
        <taxon>Acidobacteriota</taxon>
        <taxon>Terriglobia</taxon>
        <taxon>Candidatus Acidiferrales</taxon>
        <taxon>Candidatus Acidiferrum</taxon>
    </lineage>
</organism>
<comment type="caution">
    <text evidence="1">The sequence shown here is derived from an EMBL/GenBank/DDBJ whole genome shotgun (WGS) entry which is preliminary data.</text>
</comment>
<accession>A0A7V8NTX9</accession>
<dbReference type="AlphaFoldDB" id="A0A7V8NTX9"/>
<dbReference type="Proteomes" id="UP000567293">
    <property type="component" value="Unassembled WGS sequence"/>
</dbReference>
<evidence type="ECO:0000313" key="1">
    <source>
        <dbReference type="EMBL" id="MBA0087453.1"/>
    </source>
</evidence>
<sequence length="169" mass="18303">MLRFRIAVLGAATLFGTVAFACGDKLLVIGRGVRFQRVYASHQSDLLIYFSGIHSGAALENGKLQSTLKQAGHRVRSVEGPSQLDAVLKSEKVDVVLVDFADLAAITQELHSAPSKPVVIPILFRPSKAELASAQKEYRFALKAPADAVQFLMAIDEAMKSRLKIVGKI</sequence>
<evidence type="ECO:0000313" key="2">
    <source>
        <dbReference type="Proteomes" id="UP000567293"/>
    </source>
</evidence>
<proteinExistence type="predicted"/>
<protein>
    <submittedName>
        <fullName evidence="1">Uncharacterized protein</fullName>
    </submittedName>
</protein>
<reference evidence="1" key="1">
    <citation type="submission" date="2020-06" db="EMBL/GenBank/DDBJ databases">
        <title>Legume-microbial interactions unlock mineral nutrients during tropical forest succession.</title>
        <authorList>
            <person name="Epihov D.Z."/>
        </authorList>
    </citation>
    <scope>NUCLEOTIDE SEQUENCE [LARGE SCALE GENOMIC DNA]</scope>
    <source>
        <strain evidence="1">Pan2503</strain>
    </source>
</reference>
<name>A0A7V8NTX9_9BACT</name>